<reference evidence="1 2" key="1">
    <citation type="submission" date="2017-09" db="EMBL/GenBank/DDBJ databases">
        <title>Large-scale bioinformatics analysis of Bacillus genomes uncovers conserved roles of natural products in bacterial physiology.</title>
        <authorList>
            <consortium name="Agbiome Team Llc"/>
            <person name="Bleich R.M."/>
            <person name="Kirk G.J."/>
            <person name="Santa Maria K.C."/>
            <person name="Allen S.E."/>
            <person name="Farag S."/>
            <person name="Shank E.A."/>
            <person name="Bowers A."/>
        </authorList>
    </citation>
    <scope>NUCLEOTIDE SEQUENCE [LARGE SCALE GENOMIC DNA]</scope>
    <source>
        <strain evidence="1 2">AFS007900</strain>
    </source>
</reference>
<dbReference type="AlphaFoldDB" id="A0ABD6SNE1"/>
<dbReference type="EMBL" id="NTXF01000037">
    <property type="protein sequence ID" value="PEX45798.1"/>
    <property type="molecule type" value="Genomic_DNA"/>
</dbReference>
<accession>A0ABD6SNE1</accession>
<sequence>MHHNYLYTSIIYINNLIIQQLFSEKEWKNRLEEDYRTLTSVIYSHNNLYDEFCLDMDKRMAI</sequence>
<gene>
    <name evidence="1" type="ORF">CN461_23575</name>
</gene>
<comment type="caution">
    <text evidence="1">The sequence shown here is derived from an EMBL/GenBank/DDBJ whole genome shotgun (WGS) entry which is preliminary data.</text>
</comment>
<dbReference type="Proteomes" id="UP000220502">
    <property type="component" value="Unassembled WGS sequence"/>
</dbReference>
<evidence type="ECO:0000313" key="2">
    <source>
        <dbReference type="Proteomes" id="UP000220502"/>
    </source>
</evidence>
<protein>
    <submittedName>
        <fullName evidence="1">Uncharacterized protein</fullName>
    </submittedName>
</protein>
<evidence type="ECO:0000313" key="1">
    <source>
        <dbReference type="EMBL" id="PEX45798.1"/>
    </source>
</evidence>
<proteinExistence type="predicted"/>
<organism evidence="1 2">
    <name type="scientific">Bacillus thuringiensis</name>
    <dbReference type="NCBI Taxonomy" id="1428"/>
    <lineage>
        <taxon>Bacteria</taxon>
        <taxon>Bacillati</taxon>
        <taxon>Bacillota</taxon>
        <taxon>Bacilli</taxon>
        <taxon>Bacillales</taxon>
        <taxon>Bacillaceae</taxon>
        <taxon>Bacillus</taxon>
        <taxon>Bacillus cereus group</taxon>
    </lineage>
</organism>
<name>A0ABD6SNE1_BACTU</name>